<feature type="domain" description="F-box" evidence="1">
    <location>
        <begin position="35"/>
        <end position="83"/>
    </location>
</feature>
<protein>
    <recommendedName>
        <fullName evidence="1">F-box domain-containing protein</fullName>
    </recommendedName>
</protein>
<reference evidence="2 3" key="1">
    <citation type="journal article" date="2019" name="Nat. Ecol. Evol.">
        <title>Megaphylogeny resolves global patterns of mushroom evolution.</title>
        <authorList>
            <person name="Varga T."/>
            <person name="Krizsan K."/>
            <person name="Foldi C."/>
            <person name="Dima B."/>
            <person name="Sanchez-Garcia M."/>
            <person name="Sanchez-Ramirez S."/>
            <person name="Szollosi G.J."/>
            <person name="Szarkandi J.G."/>
            <person name="Papp V."/>
            <person name="Albert L."/>
            <person name="Andreopoulos W."/>
            <person name="Angelini C."/>
            <person name="Antonin V."/>
            <person name="Barry K.W."/>
            <person name="Bougher N.L."/>
            <person name="Buchanan P."/>
            <person name="Buyck B."/>
            <person name="Bense V."/>
            <person name="Catcheside P."/>
            <person name="Chovatia M."/>
            <person name="Cooper J."/>
            <person name="Damon W."/>
            <person name="Desjardin D."/>
            <person name="Finy P."/>
            <person name="Geml J."/>
            <person name="Haridas S."/>
            <person name="Hughes K."/>
            <person name="Justo A."/>
            <person name="Karasinski D."/>
            <person name="Kautmanova I."/>
            <person name="Kiss B."/>
            <person name="Kocsube S."/>
            <person name="Kotiranta H."/>
            <person name="LaButti K.M."/>
            <person name="Lechner B.E."/>
            <person name="Liimatainen K."/>
            <person name="Lipzen A."/>
            <person name="Lukacs Z."/>
            <person name="Mihaltcheva S."/>
            <person name="Morgado L.N."/>
            <person name="Niskanen T."/>
            <person name="Noordeloos M.E."/>
            <person name="Ohm R.A."/>
            <person name="Ortiz-Santana B."/>
            <person name="Ovrebo C."/>
            <person name="Racz N."/>
            <person name="Riley R."/>
            <person name="Savchenko A."/>
            <person name="Shiryaev A."/>
            <person name="Soop K."/>
            <person name="Spirin V."/>
            <person name="Szebenyi C."/>
            <person name="Tomsovsky M."/>
            <person name="Tulloss R.E."/>
            <person name="Uehling J."/>
            <person name="Grigoriev I.V."/>
            <person name="Vagvolgyi C."/>
            <person name="Papp T."/>
            <person name="Martin F.M."/>
            <person name="Miettinen O."/>
            <person name="Hibbett D.S."/>
            <person name="Nagy L.G."/>
        </authorList>
    </citation>
    <scope>NUCLEOTIDE SEQUENCE [LARGE SCALE GENOMIC DNA]</scope>
    <source>
        <strain evidence="2 3">OMC1185</strain>
    </source>
</reference>
<dbReference type="AlphaFoldDB" id="A0A5C3MQ97"/>
<keyword evidence="3" id="KW-1185">Reference proteome</keyword>
<dbReference type="InterPro" id="IPR001810">
    <property type="entry name" value="F-box_dom"/>
</dbReference>
<dbReference type="SMART" id="SM00256">
    <property type="entry name" value="FBOX"/>
    <property type="match status" value="1"/>
</dbReference>
<name>A0A5C3MQ97_9AGAM</name>
<proteinExistence type="predicted"/>
<dbReference type="InterPro" id="IPR032675">
    <property type="entry name" value="LRR_dom_sf"/>
</dbReference>
<evidence type="ECO:0000259" key="1">
    <source>
        <dbReference type="PROSITE" id="PS50181"/>
    </source>
</evidence>
<dbReference type="SUPFAM" id="SSF52047">
    <property type="entry name" value="RNI-like"/>
    <property type="match status" value="1"/>
</dbReference>
<evidence type="ECO:0000313" key="2">
    <source>
        <dbReference type="EMBL" id="TFK47464.1"/>
    </source>
</evidence>
<gene>
    <name evidence="2" type="ORF">OE88DRAFT_809547</name>
</gene>
<evidence type="ECO:0000313" key="3">
    <source>
        <dbReference type="Proteomes" id="UP000305948"/>
    </source>
</evidence>
<dbReference type="STRING" id="5364.A0A5C3MQ97"/>
<dbReference type="Gene3D" id="3.80.10.10">
    <property type="entry name" value="Ribonuclease Inhibitor"/>
    <property type="match status" value="1"/>
</dbReference>
<dbReference type="OrthoDB" id="3036354at2759"/>
<dbReference type="PROSITE" id="PS50181">
    <property type="entry name" value="FBOX"/>
    <property type="match status" value="1"/>
</dbReference>
<organism evidence="2 3">
    <name type="scientific">Heliocybe sulcata</name>
    <dbReference type="NCBI Taxonomy" id="5364"/>
    <lineage>
        <taxon>Eukaryota</taxon>
        <taxon>Fungi</taxon>
        <taxon>Dikarya</taxon>
        <taxon>Basidiomycota</taxon>
        <taxon>Agaricomycotina</taxon>
        <taxon>Agaricomycetes</taxon>
        <taxon>Gloeophyllales</taxon>
        <taxon>Gloeophyllaceae</taxon>
        <taxon>Heliocybe</taxon>
    </lineage>
</organism>
<sequence length="483" mass="54373">MNIAAGIQKTHGKCRALVLELGWNDTYRELHCPAVMHLLDLPPELLDNIAAHLDCRKDILSLALCCHCLHSLVSHTHLQYRDIRCRLGLSALWDRLASDDLHAGLLRSLTILPDNVFDIQSVIRDNLLLEERVPDEYQECASDEATVASGREREERLVRALKRAPNLRRFRWFGDPGGNNIWETLSALGTVQELHVLDLEREQPPWVSPERAIGTSHSFLSFRGLISFNLRANAFDKEQAVPNAMPLLRMLIDNCTDLQSLTLHLEMYGHMQTVSADPLLCHAGWPDLRNLYLEGFHCTSSTLSPFLASHPFLRDVHLPRMMPGYLWANVVLPDGALPNLRLLECSSHTAAALLRNPRAANGLTSLRGVDLEDELIVDMYFNYASDDEWWDGHADDDHDFETRTGSPWRAQLVEGIRLHPSITSVWLETESSYVPTAHVMELATAAPQITELSLPHNPPTPLVSTTTRFDARIVNSLPIPFSS</sequence>
<dbReference type="Pfam" id="PF00646">
    <property type="entry name" value="F-box"/>
    <property type="match status" value="1"/>
</dbReference>
<accession>A0A5C3MQ97</accession>
<dbReference type="EMBL" id="ML213524">
    <property type="protein sequence ID" value="TFK47464.1"/>
    <property type="molecule type" value="Genomic_DNA"/>
</dbReference>
<dbReference type="Proteomes" id="UP000305948">
    <property type="component" value="Unassembled WGS sequence"/>
</dbReference>